<dbReference type="HOGENOM" id="CLU_3438348_0_0_1"/>
<protein>
    <submittedName>
        <fullName evidence="1">Uncharacterized protein</fullName>
    </submittedName>
</protein>
<sequence>MVRFTKLSSE</sequence>
<reference evidence="2" key="1">
    <citation type="journal article" date="2013" name="Mol. Plant Microbe Interact.">
        <title>Global aspects of pacC regulation of pathogenicity genes in Colletotrichum gloeosporioides as revealed by transcriptome analysis.</title>
        <authorList>
            <person name="Alkan N."/>
            <person name="Meng X."/>
            <person name="Friedlander G."/>
            <person name="Reuveni E."/>
            <person name="Sukno S."/>
            <person name="Sherman A."/>
            <person name="Thon M."/>
            <person name="Fluhr R."/>
            <person name="Prusky D."/>
        </authorList>
    </citation>
    <scope>NUCLEOTIDE SEQUENCE [LARGE SCALE GENOMIC DNA]</scope>
    <source>
        <strain evidence="2">Cg-14</strain>
    </source>
</reference>
<name>T0KB20_COLGC</name>
<comment type="caution">
    <text evidence="1">The sequence shown here is derived from an EMBL/GenBank/DDBJ whole genome shotgun (WGS) entry which is preliminary data.</text>
</comment>
<accession>T0KB20</accession>
<proteinExistence type="predicted"/>
<dbReference type="Proteomes" id="UP000015530">
    <property type="component" value="Unassembled WGS sequence"/>
</dbReference>
<evidence type="ECO:0000313" key="2">
    <source>
        <dbReference type="Proteomes" id="UP000015530"/>
    </source>
</evidence>
<evidence type="ECO:0000313" key="1">
    <source>
        <dbReference type="EMBL" id="EQB52542.1"/>
    </source>
</evidence>
<gene>
    <name evidence="1" type="ORF">CGLO_07827</name>
</gene>
<dbReference type="EMBL" id="AMYD01001578">
    <property type="protein sequence ID" value="EQB52542.1"/>
    <property type="molecule type" value="Genomic_DNA"/>
</dbReference>
<organism evidence="1 2">
    <name type="scientific">Colletotrichum gloeosporioides (strain Cg-14)</name>
    <name type="common">Anthracnose fungus</name>
    <name type="synonym">Glomerella cingulata</name>
    <dbReference type="NCBI Taxonomy" id="1237896"/>
    <lineage>
        <taxon>Eukaryota</taxon>
        <taxon>Fungi</taxon>
        <taxon>Dikarya</taxon>
        <taxon>Ascomycota</taxon>
        <taxon>Pezizomycotina</taxon>
        <taxon>Sordariomycetes</taxon>
        <taxon>Hypocreomycetidae</taxon>
        <taxon>Glomerellales</taxon>
        <taxon>Glomerellaceae</taxon>
        <taxon>Colletotrichum</taxon>
        <taxon>Colletotrichum gloeosporioides species complex</taxon>
    </lineage>
</organism>